<gene>
    <name evidence="2" type="ORF">GCM10009742_42750</name>
</gene>
<evidence type="ECO:0000313" key="3">
    <source>
        <dbReference type="Proteomes" id="UP001500190"/>
    </source>
</evidence>
<dbReference type="Proteomes" id="UP001500190">
    <property type="component" value="Unassembled WGS sequence"/>
</dbReference>
<evidence type="ECO:0000259" key="1">
    <source>
        <dbReference type="Pfam" id="PF01636"/>
    </source>
</evidence>
<dbReference type="InterPro" id="IPR002575">
    <property type="entry name" value="Aminoglycoside_PTrfase"/>
</dbReference>
<dbReference type="RefSeq" id="WP_344193949.1">
    <property type="nucleotide sequence ID" value="NZ_BAAAND010000007.1"/>
</dbReference>
<comment type="caution">
    <text evidence="2">The sequence shown here is derived from an EMBL/GenBank/DDBJ whole genome shotgun (WGS) entry which is preliminary data.</text>
</comment>
<protein>
    <recommendedName>
        <fullName evidence="1">Aminoglycoside phosphotransferase domain-containing protein</fullName>
    </recommendedName>
</protein>
<dbReference type="InterPro" id="IPR011009">
    <property type="entry name" value="Kinase-like_dom_sf"/>
</dbReference>
<dbReference type="Pfam" id="PF01636">
    <property type="entry name" value="APH"/>
    <property type="match status" value="1"/>
</dbReference>
<dbReference type="SUPFAM" id="SSF56112">
    <property type="entry name" value="Protein kinase-like (PK-like)"/>
    <property type="match status" value="1"/>
</dbReference>
<sequence length="339" mass="38100">MELQAIERDPDAFQRGLTTTQIQAICRRAFGADADPVSAVELGYGGYNSVYRIELPEPVILRIAPEEPKQFRSELHLMRNEYASVPWLAPIAPLMPRVLAVDWSHDVVDRDWMIQTCLPGRPAPEHLGHYPRSGRTTFFRQLGAITRTVHDVRGPSFGRVDKPSYARWSDAVIASFLQIADDLERAGLDATDVRTAADLSERGRATLDEVREPRLLTGDLWTVNCLLDATAPEPLITGVLDFDRTEFGDPAADWTIHMAQAKPDEREAFWDSYGPLDSSPSATWRAAVYEARHIAAIRLERHRLNNRAAVQQSFDDLSKILTDLLSYGDPSALRSRRAR</sequence>
<organism evidence="2 3">
    <name type="scientific">Kribbella karoonensis</name>
    <dbReference type="NCBI Taxonomy" id="324851"/>
    <lineage>
        <taxon>Bacteria</taxon>
        <taxon>Bacillati</taxon>
        <taxon>Actinomycetota</taxon>
        <taxon>Actinomycetes</taxon>
        <taxon>Propionibacteriales</taxon>
        <taxon>Kribbellaceae</taxon>
        <taxon>Kribbella</taxon>
    </lineage>
</organism>
<proteinExistence type="predicted"/>
<keyword evidence="3" id="KW-1185">Reference proteome</keyword>
<evidence type="ECO:0000313" key="2">
    <source>
        <dbReference type="EMBL" id="GAA1591481.1"/>
    </source>
</evidence>
<dbReference type="InterPro" id="IPR051678">
    <property type="entry name" value="AGP_Transferase"/>
</dbReference>
<reference evidence="3" key="1">
    <citation type="journal article" date="2019" name="Int. J. Syst. Evol. Microbiol.">
        <title>The Global Catalogue of Microorganisms (GCM) 10K type strain sequencing project: providing services to taxonomists for standard genome sequencing and annotation.</title>
        <authorList>
            <consortium name="The Broad Institute Genomics Platform"/>
            <consortium name="The Broad Institute Genome Sequencing Center for Infectious Disease"/>
            <person name="Wu L."/>
            <person name="Ma J."/>
        </authorList>
    </citation>
    <scope>NUCLEOTIDE SEQUENCE [LARGE SCALE GENOMIC DNA]</scope>
    <source>
        <strain evidence="3">JCM 14304</strain>
    </source>
</reference>
<dbReference type="Gene3D" id="3.90.1200.10">
    <property type="match status" value="1"/>
</dbReference>
<feature type="domain" description="Aminoglycoside phosphotransferase" evidence="1">
    <location>
        <begin position="45"/>
        <end position="274"/>
    </location>
</feature>
<dbReference type="EMBL" id="BAAAND010000007">
    <property type="protein sequence ID" value="GAA1591481.1"/>
    <property type="molecule type" value="Genomic_DNA"/>
</dbReference>
<accession>A0ABP4PX47</accession>
<dbReference type="PANTHER" id="PTHR21310">
    <property type="entry name" value="AMINOGLYCOSIDE PHOSPHOTRANSFERASE-RELATED-RELATED"/>
    <property type="match status" value="1"/>
</dbReference>
<name>A0ABP4PX47_9ACTN</name>